<comment type="pathway">
    <text evidence="3 13 14">Amino-acid biosynthesis; L-leucine biosynthesis; L-leucine from 3-methyl-2-oxobutanoate: step 3/4.</text>
</comment>
<comment type="similarity">
    <text evidence="4 13">Belongs to the isocitrate and isopropylmalate dehydrogenases family. LeuB type 1 subfamily.</text>
</comment>
<dbReference type="EMBL" id="MDKC01000002">
    <property type="protein sequence ID" value="ODG93417.1"/>
    <property type="molecule type" value="Genomic_DNA"/>
</dbReference>
<feature type="site" description="Important for catalysis" evidence="13">
    <location>
        <position position="185"/>
    </location>
</feature>
<keyword evidence="7 13" id="KW-0028">Amino-acid biosynthesis</keyword>
<evidence type="ECO:0000256" key="9">
    <source>
        <dbReference type="ARBA" id="ARBA00022842"/>
    </source>
</evidence>
<dbReference type="PANTHER" id="PTHR42979">
    <property type="entry name" value="3-ISOPROPYLMALATE DEHYDROGENASE"/>
    <property type="match status" value="1"/>
</dbReference>
<evidence type="ECO:0000256" key="12">
    <source>
        <dbReference type="ARBA" id="ARBA00023304"/>
    </source>
</evidence>
<evidence type="ECO:0000313" key="16">
    <source>
        <dbReference type="EMBL" id="ODG93417.1"/>
    </source>
</evidence>
<evidence type="ECO:0000313" key="17">
    <source>
        <dbReference type="Proteomes" id="UP000094580"/>
    </source>
</evidence>
<feature type="binding site" evidence="13">
    <location>
        <position position="104"/>
    </location>
    <ligand>
        <name>substrate</name>
    </ligand>
</feature>
<evidence type="ECO:0000256" key="3">
    <source>
        <dbReference type="ARBA" id="ARBA00004762"/>
    </source>
</evidence>
<feature type="domain" description="Isopropylmalate dehydrogenase-like" evidence="15">
    <location>
        <begin position="4"/>
        <end position="341"/>
    </location>
</feature>
<keyword evidence="6 13" id="KW-0432">Leucine biosynthesis</keyword>
<protein>
    <recommendedName>
        <fullName evidence="13">3-isopropylmalate dehydrogenase</fullName>
        <ecNumber evidence="13">1.1.1.85</ecNumber>
    </recommendedName>
    <alternativeName>
        <fullName evidence="13">3-IPM-DH</fullName>
    </alternativeName>
    <alternativeName>
        <fullName evidence="13">Beta-IPM dehydrogenase</fullName>
        <shortName evidence="13">IMDH</shortName>
    </alternativeName>
</protein>
<dbReference type="PROSITE" id="PS00470">
    <property type="entry name" value="IDH_IMDH"/>
    <property type="match status" value="1"/>
</dbReference>
<keyword evidence="13" id="KW-0464">Manganese</keyword>
<feature type="binding site" evidence="13">
    <location>
        <position position="132"/>
    </location>
    <ligand>
        <name>substrate</name>
    </ligand>
</feature>
<organism evidence="16 17">
    <name type="scientific">Gottfriedia luciferensis</name>
    <dbReference type="NCBI Taxonomy" id="178774"/>
    <lineage>
        <taxon>Bacteria</taxon>
        <taxon>Bacillati</taxon>
        <taxon>Bacillota</taxon>
        <taxon>Bacilli</taxon>
        <taxon>Bacillales</taxon>
        <taxon>Bacillaceae</taxon>
        <taxon>Gottfriedia</taxon>
    </lineage>
</organism>
<name>A0ABX2ZXX9_9BACI</name>
<evidence type="ECO:0000259" key="15">
    <source>
        <dbReference type="SMART" id="SM01329"/>
    </source>
</evidence>
<keyword evidence="17" id="KW-1185">Reference proteome</keyword>
<sequence length="355" mass="38947">MKLKIACLPGDGIGPEIMSSAVQVLEQIAKSYQHDFTFSTNLFGGHAIDETGTSLPKETLDNCLNSDAVLLAAVGGPKWDQGVERPESGLLRLRKSLNLYANIRPVDVYDELVNHSPLKSEQVRNVSFVVVRELTGGIYFSEPRFHNENEATDTLSYTREEIERIVTYGFELAKTRKGKLTSVDKANVLESSKLWRKIVNELSSNYPEVEVEHILVDAAAMELIRNPRRFDVIVTENLFGDILSDEASMITGSLGMLPSASKSGKGPSLYEPIHGSAPDIAGQNKANPIAILRSVAMMLRDFNLVDEANSIENAIVNSINNGYLTGDLGGNSSTIEFTEQVVKELQFQTVGGTIR</sequence>
<comment type="function">
    <text evidence="13 14">Catalyzes the oxidation of 3-carboxy-2-hydroxy-4-methylpentanoate (3-isopropylmalate) to 3-carboxy-4-methyl-2-oxopentanoate. The product decarboxylates to 4-methyl-2 oxopentanoate.</text>
</comment>
<comment type="caution">
    <text evidence="16">The sequence shown here is derived from an EMBL/GenBank/DDBJ whole genome shotgun (WGS) entry which is preliminary data.</text>
</comment>
<dbReference type="Gene3D" id="3.40.718.10">
    <property type="entry name" value="Isopropylmalate Dehydrogenase"/>
    <property type="match status" value="1"/>
</dbReference>
<evidence type="ECO:0000256" key="14">
    <source>
        <dbReference type="RuleBase" id="RU004445"/>
    </source>
</evidence>
<evidence type="ECO:0000256" key="13">
    <source>
        <dbReference type="HAMAP-Rule" id="MF_01033"/>
    </source>
</evidence>
<evidence type="ECO:0000256" key="6">
    <source>
        <dbReference type="ARBA" id="ARBA00022430"/>
    </source>
</evidence>
<dbReference type="RefSeq" id="WP_069032492.1">
    <property type="nucleotide sequence ID" value="NZ_MDKC01000002.1"/>
</dbReference>
<evidence type="ECO:0000256" key="7">
    <source>
        <dbReference type="ARBA" id="ARBA00022605"/>
    </source>
</evidence>
<feature type="site" description="Important for catalysis" evidence="13">
    <location>
        <position position="139"/>
    </location>
</feature>
<reference evidence="16 17" key="1">
    <citation type="submission" date="2016-07" db="EMBL/GenBank/DDBJ databases">
        <authorList>
            <person name="Townsley L."/>
            <person name="Shank E.A."/>
        </authorList>
    </citation>
    <scope>NUCLEOTIDE SEQUENCE [LARGE SCALE GENOMIC DNA]</scope>
    <source>
        <strain evidence="16 17">CH01</strain>
    </source>
</reference>
<comment type="catalytic activity">
    <reaction evidence="1 13 14">
        <text>(2R,3S)-3-isopropylmalate + NAD(+) = 4-methyl-2-oxopentanoate + CO2 + NADH</text>
        <dbReference type="Rhea" id="RHEA:32271"/>
        <dbReference type="ChEBI" id="CHEBI:16526"/>
        <dbReference type="ChEBI" id="CHEBI:17865"/>
        <dbReference type="ChEBI" id="CHEBI:35121"/>
        <dbReference type="ChEBI" id="CHEBI:57540"/>
        <dbReference type="ChEBI" id="CHEBI:57945"/>
        <dbReference type="EC" id="1.1.1.85"/>
    </reaction>
</comment>
<evidence type="ECO:0000256" key="8">
    <source>
        <dbReference type="ARBA" id="ARBA00022723"/>
    </source>
</evidence>
<dbReference type="Pfam" id="PF00180">
    <property type="entry name" value="Iso_dh"/>
    <property type="match status" value="1"/>
</dbReference>
<dbReference type="HAMAP" id="MF_01033">
    <property type="entry name" value="LeuB_type1"/>
    <property type="match status" value="1"/>
</dbReference>
<dbReference type="SMART" id="SM01329">
    <property type="entry name" value="Iso_dh"/>
    <property type="match status" value="1"/>
</dbReference>
<accession>A0ABX2ZXX9</accession>
<dbReference type="Proteomes" id="UP000094580">
    <property type="component" value="Unassembled WGS sequence"/>
</dbReference>
<evidence type="ECO:0000256" key="11">
    <source>
        <dbReference type="ARBA" id="ARBA00023027"/>
    </source>
</evidence>
<keyword evidence="8 13" id="KW-0479">Metal-binding</keyword>
<evidence type="ECO:0000256" key="5">
    <source>
        <dbReference type="ARBA" id="ARBA00011738"/>
    </source>
</evidence>
<dbReference type="InterPro" id="IPR019818">
    <property type="entry name" value="IsoCit/isopropylmalate_DH_CS"/>
</dbReference>
<gene>
    <name evidence="13" type="primary">leuB</name>
    <name evidence="16" type="ORF">BED47_03775</name>
</gene>
<comment type="subcellular location">
    <subcellularLocation>
        <location evidence="13">Cytoplasm</location>
    </subcellularLocation>
</comment>
<dbReference type="InterPro" id="IPR004429">
    <property type="entry name" value="Isopropylmalate_DH"/>
</dbReference>
<evidence type="ECO:0000256" key="2">
    <source>
        <dbReference type="ARBA" id="ARBA00001936"/>
    </source>
</evidence>
<evidence type="ECO:0000256" key="1">
    <source>
        <dbReference type="ARBA" id="ARBA00000624"/>
    </source>
</evidence>
<feature type="binding site" evidence="13">
    <location>
        <position position="217"/>
    </location>
    <ligand>
        <name>substrate</name>
    </ligand>
</feature>
<dbReference type="EC" id="1.1.1.85" evidence="13"/>
<dbReference type="NCBIfam" id="TIGR00169">
    <property type="entry name" value="leuB"/>
    <property type="match status" value="1"/>
</dbReference>
<feature type="binding site" evidence="13">
    <location>
        <position position="241"/>
    </location>
    <ligand>
        <name>Mg(2+)</name>
        <dbReference type="ChEBI" id="CHEBI:18420"/>
    </ligand>
</feature>
<feature type="binding site" evidence="13">
    <location>
        <position position="245"/>
    </location>
    <ligand>
        <name>Mg(2+)</name>
        <dbReference type="ChEBI" id="CHEBI:18420"/>
    </ligand>
</feature>
<feature type="binding site" evidence="13">
    <location>
        <position position="94"/>
    </location>
    <ligand>
        <name>substrate</name>
    </ligand>
</feature>
<proteinExistence type="inferred from homology"/>
<feature type="binding site" evidence="13">
    <location>
        <begin position="275"/>
        <end position="287"/>
    </location>
    <ligand>
        <name>NAD(+)</name>
        <dbReference type="ChEBI" id="CHEBI:57540"/>
    </ligand>
</feature>
<keyword evidence="10 13" id="KW-0560">Oxidoreductase</keyword>
<comment type="subunit">
    <text evidence="5 13 14">Homodimer.</text>
</comment>
<keyword evidence="9 13" id="KW-0460">Magnesium</keyword>
<dbReference type="InterPro" id="IPR024084">
    <property type="entry name" value="IsoPropMal-DH-like_dom"/>
</dbReference>
<comment type="caution">
    <text evidence="13">Lacks conserved residue(s) required for the propagation of feature annotation.</text>
</comment>
<dbReference type="SUPFAM" id="SSF53659">
    <property type="entry name" value="Isocitrate/Isopropylmalate dehydrogenase-like"/>
    <property type="match status" value="1"/>
</dbReference>
<comment type="cofactor">
    <cofactor evidence="13 14">
        <name>Mg(2+)</name>
        <dbReference type="ChEBI" id="CHEBI:18420"/>
    </cofactor>
    <cofactor evidence="13 14">
        <name>Mn(2+)</name>
        <dbReference type="ChEBI" id="CHEBI:29035"/>
    </cofactor>
    <text evidence="13 14">Binds 1 Mg(2+) or Mn(2+) ion per subunit.</text>
</comment>
<keyword evidence="12 13" id="KW-0100">Branched-chain amino acid biosynthesis</keyword>
<comment type="cofactor">
    <cofactor evidence="2">
        <name>Mn(2+)</name>
        <dbReference type="ChEBI" id="CHEBI:29035"/>
    </cofactor>
</comment>
<keyword evidence="11 13" id="KW-0520">NAD</keyword>
<dbReference type="PANTHER" id="PTHR42979:SF1">
    <property type="entry name" value="3-ISOPROPYLMALATE DEHYDROGENASE"/>
    <property type="match status" value="1"/>
</dbReference>
<evidence type="ECO:0000256" key="4">
    <source>
        <dbReference type="ARBA" id="ARBA00008319"/>
    </source>
</evidence>
<feature type="binding site" evidence="13">
    <location>
        <position position="217"/>
    </location>
    <ligand>
        <name>Mg(2+)</name>
        <dbReference type="ChEBI" id="CHEBI:18420"/>
    </ligand>
</feature>
<keyword evidence="13" id="KW-0963">Cytoplasm</keyword>
<evidence type="ECO:0000256" key="10">
    <source>
        <dbReference type="ARBA" id="ARBA00023002"/>
    </source>
</evidence>